<dbReference type="RefSeq" id="WP_108962042.1">
    <property type="nucleotide sequence ID" value="NZ_QEFB01000001.1"/>
</dbReference>
<keyword evidence="3" id="KW-1185">Reference proteome</keyword>
<evidence type="ECO:0000313" key="3">
    <source>
        <dbReference type="Proteomes" id="UP000244962"/>
    </source>
</evidence>
<dbReference type="AlphaFoldDB" id="A0A2U1TH24"/>
<comment type="caution">
    <text evidence="2">The sequence shown here is derived from an EMBL/GenBank/DDBJ whole genome shotgun (WGS) entry which is preliminary data.</text>
</comment>
<reference evidence="3" key="1">
    <citation type="submission" date="2018-04" db="EMBL/GenBank/DDBJ databases">
        <authorList>
            <person name="Liu S."/>
            <person name="Wang Z."/>
            <person name="Li J."/>
        </authorList>
    </citation>
    <scope>NUCLEOTIDE SEQUENCE [LARGE SCALE GENOMIC DNA]</scope>
    <source>
        <strain evidence="3">622</strain>
    </source>
</reference>
<keyword evidence="1" id="KW-1133">Transmembrane helix</keyword>
<keyword evidence="1" id="KW-0812">Transmembrane</keyword>
<accession>A0A2U1TH24</accession>
<organism evidence="2 3">
    <name type="scientific">Mycetocola zhujimingii</name>
    <dbReference type="NCBI Taxonomy" id="2079792"/>
    <lineage>
        <taxon>Bacteria</taxon>
        <taxon>Bacillati</taxon>
        <taxon>Actinomycetota</taxon>
        <taxon>Actinomycetes</taxon>
        <taxon>Micrococcales</taxon>
        <taxon>Microbacteriaceae</taxon>
        <taxon>Mycetocola</taxon>
    </lineage>
</organism>
<evidence type="ECO:0000256" key="1">
    <source>
        <dbReference type="SAM" id="Phobius"/>
    </source>
</evidence>
<dbReference type="EMBL" id="QEFB01000001">
    <property type="protein sequence ID" value="PWC08201.1"/>
    <property type="molecule type" value="Genomic_DNA"/>
</dbReference>
<keyword evidence="1" id="KW-0472">Membrane</keyword>
<proteinExistence type="predicted"/>
<dbReference type="Proteomes" id="UP000244962">
    <property type="component" value="Unassembled WGS sequence"/>
</dbReference>
<name>A0A2U1TH24_9MICO</name>
<gene>
    <name evidence="2" type="ORF">DF223_02305</name>
</gene>
<feature type="transmembrane region" description="Helical" evidence="1">
    <location>
        <begin position="16"/>
        <end position="35"/>
    </location>
</feature>
<protein>
    <submittedName>
        <fullName evidence="2">Uncharacterized protein</fullName>
    </submittedName>
</protein>
<feature type="transmembrane region" description="Helical" evidence="1">
    <location>
        <begin position="41"/>
        <end position="59"/>
    </location>
</feature>
<sequence length="75" mass="8131">MTSRETHEPTVHSRGIATVFFCGAVIVLMFSVLTFGNATDWYEYVSGVVFVGLAATLTYRGVLALRTARDADASL</sequence>
<evidence type="ECO:0000313" key="2">
    <source>
        <dbReference type="EMBL" id="PWC08201.1"/>
    </source>
</evidence>